<evidence type="ECO:0000256" key="1">
    <source>
        <dbReference type="ARBA" id="ARBA00022729"/>
    </source>
</evidence>
<keyword evidence="2" id="KW-1015">Disulfide bond</keyword>
<dbReference type="RefSeq" id="XP_026529317.1">
    <property type="nucleotide sequence ID" value="XM_026673532.1"/>
</dbReference>
<dbReference type="PANTHER" id="PTHR14949:SF52">
    <property type="entry name" value="VON WILLEBRAND FACTOR D AND EGF DOMAIN-CONTAINING PROTEIN"/>
    <property type="match status" value="1"/>
</dbReference>
<evidence type="ECO:0000256" key="2">
    <source>
        <dbReference type="ARBA" id="ARBA00023157"/>
    </source>
</evidence>
<proteinExistence type="predicted"/>
<dbReference type="PROSITE" id="PS51233">
    <property type="entry name" value="VWFD"/>
    <property type="match status" value="1"/>
</dbReference>
<reference evidence="6" key="1">
    <citation type="submission" date="2025-08" db="UniProtKB">
        <authorList>
            <consortium name="RefSeq"/>
        </authorList>
    </citation>
    <scope>IDENTIFICATION</scope>
</reference>
<dbReference type="GO" id="GO:0005102">
    <property type="term" value="F:signaling receptor binding"/>
    <property type="evidence" value="ECO:0007669"/>
    <property type="project" value="TreeGrafter"/>
</dbReference>
<evidence type="ECO:0000313" key="5">
    <source>
        <dbReference type="Proteomes" id="UP000504612"/>
    </source>
</evidence>
<dbReference type="GeneID" id="113415920"/>
<organism evidence="5 6">
    <name type="scientific">Notechis scutatus</name>
    <name type="common">mainland tiger snake</name>
    <dbReference type="NCBI Taxonomy" id="8663"/>
    <lineage>
        <taxon>Eukaryota</taxon>
        <taxon>Metazoa</taxon>
        <taxon>Chordata</taxon>
        <taxon>Craniata</taxon>
        <taxon>Vertebrata</taxon>
        <taxon>Euteleostomi</taxon>
        <taxon>Lepidosauria</taxon>
        <taxon>Squamata</taxon>
        <taxon>Bifurcata</taxon>
        <taxon>Unidentata</taxon>
        <taxon>Episquamata</taxon>
        <taxon>Toxicofera</taxon>
        <taxon>Serpentes</taxon>
        <taxon>Colubroidea</taxon>
        <taxon>Elapidae</taxon>
        <taxon>Hydrophiinae</taxon>
        <taxon>Notechis</taxon>
    </lineage>
</organism>
<feature type="signal peptide" evidence="3">
    <location>
        <begin position="1"/>
        <end position="28"/>
    </location>
</feature>
<dbReference type="InterPro" id="IPR057774">
    <property type="entry name" value="D8C_UMOD/GP2/OIT3-like"/>
</dbReference>
<dbReference type="GO" id="GO:0005576">
    <property type="term" value="C:extracellular region"/>
    <property type="evidence" value="ECO:0007669"/>
    <property type="project" value="TreeGrafter"/>
</dbReference>
<dbReference type="Pfam" id="PF23283">
    <property type="entry name" value="D8C_UMOD"/>
    <property type="match status" value="1"/>
</dbReference>
<dbReference type="PANTHER" id="PTHR14949">
    <property type="entry name" value="EGF-LIKE-DOMAIN, MULTIPLE 7, 8"/>
    <property type="match status" value="1"/>
</dbReference>
<dbReference type="Pfam" id="PF25776">
    <property type="entry name" value="Ig_VWDE"/>
    <property type="match status" value="1"/>
</dbReference>
<dbReference type="InterPro" id="IPR050969">
    <property type="entry name" value="Dev_Signal_Modulators"/>
</dbReference>
<accession>A0A6J1UEM0</accession>
<dbReference type="InterPro" id="IPR057885">
    <property type="entry name" value="Ig_VWDE"/>
</dbReference>
<gene>
    <name evidence="6" type="primary">LOC113415920</name>
</gene>
<evidence type="ECO:0000256" key="3">
    <source>
        <dbReference type="SAM" id="SignalP"/>
    </source>
</evidence>
<dbReference type="Proteomes" id="UP000504612">
    <property type="component" value="Unplaced"/>
</dbReference>
<name>A0A6J1UEM0_9SAUR</name>
<keyword evidence="5" id="KW-1185">Reference proteome</keyword>
<protein>
    <submittedName>
        <fullName evidence="6">von Willebrand factor D and EGF domain-containing protein-like</fullName>
    </submittedName>
</protein>
<dbReference type="InterPro" id="IPR001846">
    <property type="entry name" value="VWF_type-D"/>
</dbReference>
<dbReference type="SMART" id="SM00216">
    <property type="entry name" value="VWD"/>
    <property type="match status" value="1"/>
</dbReference>
<feature type="domain" description="VWFD" evidence="4">
    <location>
        <begin position="443"/>
        <end position="623"/>
    </location>
</feature>
<feature type="chain" id="PRO_5026779031" evidence="3">
    <location>
        <begin position="29"/>
        <end position="623"/>
    </location>
</feature>
<dbReference type="KEGG" id="nss:113415920"/>
<evidence type="ECO:0000259" key="4">
    <source>
        <dbReference type="PROSITE" id="PS51233"/>
    </source>
</evidence>
<dbReference type="Pfam" id="PF00094">
    <property type="entry name" value="VWD"/>
    <property type="match status" value="1"/>
</dbReference>
<evidence type="ECO:0000313" key="6">
    <source>
        <dbReference type="RefSeq" id="XP_026529317.1"/>
    </source>
</evidence>
<dbReference type="GO" id="GO:0009986">
    <property type="term" value="C:cell surface"/>
    <property type="evidence" value="ECO:0007669"/>
    <property type="project" value="TreeGrafter"/>
</dbReference>
<sequence>MQQPSTHYLSILFLSAVAWTLLCICTGAMEIAPECFPEGHRILHHAYRSIHFDSLELQEKAIQDMICDHSLPQGWYRFMIENKPAEMPTKCIEMNKCGTQAPIWLSLQSDSLPRPGERKALTACGTWQFFSGSTKDCCLFQIPISVRHCGKFLVYLLQPTQGCMGYCAEEKFQIPALHPVVAPELLGSQVYLKCTFTSPTSNWATGYTVIWSRLSTSNVKEQLHHDTTVQAFSYVEMDGINFRLGDTYTGLRLKVFCTVTVFRWDSPDHHTLPEESDGFYAGIKDSIVHHLAHVQFVSPSFVPFFVKCPESQFGIVFVPESLKIAEDGKEHILTILSTIPITCLAEDDICKITLQLSTQISDNLLGRTPNIALSTCHVDLEQRPCRENSCGKATLAVRAVNDFVENGNLISYITAKPVQPSKSLWHDYKPMDVKVTVQDLPTGYCYSFTDPHIITFDGWHYNNYMVGTFVLYKSLSRLFEVHVRQWDCASHHIAIACNCGVVALEENDIVVVDMCNRQFLETKSQVIIQNIRASSQQNVKIMKSYGGKKITILFHSGAFVRADLNDWGMSLTVRAPSSDFNRTRGLCGTFDRNSQNDFHRADGSSLPSHQNSTMEENFIEAWR</sequence>
<dbReference type="AlphaFoldDB" id="A0A6J1UEM0"/>
<keyword evidence="1 3" id="KW-0732">Signal</keyword>